<evidence type="ECO:0000256" key="1">
    <source>
        <dbReference type="SAM" id="Phobius"/>
    </source>
</evidence>
<name>A0A8S5RHN4_9VIRU</name>
<feature type="transmembrane region" description="Helical" evidence="1">
    <location>
        <begin position="14"/>
        <end position="35"/>
    </location>
</feature>
<keyword evidence="1" id="KW-0472">Membrane</keyword>
<dbReference type="EMBL" id="BK059105">
    <property type="protein sequence ID" value="DAE30896.1"/>
    <property type="molecule type" value="Genomic_DNA"/>
</dbReference>
<sequence length="40" mass="4999">MNLYLDLLSMIRLYIYYLYYLIILPTIIDLFRILLKIMKI</sequence>
<keyword evidence="1" id="KW-1133">Transmembrane helix</keyword>
<organism evidence="2">
    <name type="scientific">virus sp. ctML55</name>
    <dbReference type="NCBI Taxonomy" id="2827627"/>
    <lineage>
        <taxon>Viruses</taxon>
    </lineage>
</organism>
<evidence type="ECO:0000313" key="2">
    <source>
        <dbReference type="EMBL" id="DAE30896.1"/>
    </source>
</evidence>
<reference evidence="2" key="1">
    <citation type="journal article" date="2021" name="Proc. Natl. Acad. Sci. U.S.A.">
        <title>A Catalog of Tens of Thousands of Viruses from Human Metagenomes Reveals Hidden Associations with Chronic Diseases.</title>
        <authorList>
            <person name="Tisza M.J."/>
            <person name="Buck C.B."/>
        </authorList>
    </citation>
    <scope>NUCLEOTIDE SEQUENCE</scope>
    <source>
        <strain evidence="2">CtML55</strain>
    </source>
</reference>
<accession>A0A8S5RHN4</accession>
<protein>
    <submittedName>
        <fullName evidence="2">Uncharacterized protein</fullName>
    </submittedName>
</protein>
<keyword evidence="1" id="KW-0812">Transmembrane</keyword>
<proteinExistence type="predicted"/>